<accession>A0AAN8NUJ5</accession>
<dbReference type="EMBL" id="JAVHJM010000002">
    <property type="protein sequence ID" value="KAK6518793.1"/>
    <property type="molecule type" value="Genomic_DNA"/>
</dbReference>
<name>A0AAN8NUJ5_9PEZI</name>
<organism evidence="1 2">
    <name type="scientific">Arthrobotrys conoides</name>
    <dbReference type="NCBI Taxonomy" id="74498"/>
    <lineage>
        <taxon>Eukaryota</taxon>
        <taxon>Fungi</taxon>
        <taxon>Dikarya</taxon>
        <taxon>Ascomycota</taxon>
        <taxon>Pezizomycotina</taxon>
        <taxon>Orbiliomycetes</taxon>
        <taxon>Orbiliales</taxon>
        <taxon>Orbiliaceae</taxon>
        <taxon>Arthrobotrys</taxon>
    </lineage>
</organism>
<keyword evidence="2" id="KW-1185">Reference proteome</keyword>
<reference evidence="1 2" key="1">
    <citation type="submission" date="2019-10" db="EMBL/GenBank/DDBJ databases">
        <authorList>
            <person name="Palmer J.M."/>
        </authorList>
    </citation>
    <scope>NUCLEOTIDE SEQUENCE [LARGE SCALE GENOMIC DNA]</scope>
    <source>
        <strain evidence="1 2">TWF506</strain>
    </source>
</reference>
<proteinExistence type="predicted"/>
<dbReference type="AlphaFoldDB" id="A0AAN8NUJ5"/>
<dbReference type="Proteomes" id="UP001307849">
    <property type="component" value="Unassembled WGS sequence"/>
</dbReference>
<sequence length="130" mass="14696">MPISLQSYIHLQKVTVSRYPYPGYKHASGQILHIWILSDVQDPSIVPDLFDLILKGPSSRLQTPLNGVAYGGEPGYDDAELWLMATWHTSASDNKEHCTFRLFRGISSGKPQNDESHHLYCDGTSRSWIH</sequence>
<evidence type="ECO:0000313" key="1">
    <source>
        <dbReference type="EMBL" id="KAK6518793.1"/>
    </source>
</evidence>
<evidence type="ECO:0000313" key="2">
    <source>
        <dbReference type="Proteomes" id="UP001307849"/>
    </source>
</evidence>
<comment type="caution">
    <text evidence="1">The sequence shown here is derived from an EMBL/GenBank/DDBJ whole genome shotgun (WGS) entry which is preliminary data.</text>
</comment>
<gene>
    <name evidence="1" type="ORF">TWF506_005928</name>
</gene>
<protein>
    <submittedName>
        <fullName evidence="1">Uncharacterized protein</fullName>
    </submittedName>
</protein>